<name>A0ABP6MN42_9ACTN</name>
<dbReference type="Proteomes" id="UP001501637">
    <property type="component" value="Unassembled WGS sequence"/>
</dbReference>
<dbReference type="PANTHER" id="PTHR36440">
    <property type="entry name" value="PUTATIVE (AFU_ORTHOLOGUE AFUA_8G07350)-RELATED"/>
    <property type="match status" value="1"/>
</dbReference>
<feature type="domain" description="Cupin type-2" evidence="1">
    <location>
        <begin position="44"/>
        <end position="112"/>
    </location>
</feature>
<reference evidence="3" key="1">
    <citation type="journal article" date="2019" name="Int. J. Syst. Evol. Microbiol.">
        <title>The Global Catalogue of Microorganisms (GCM) 10K type strain sequencing project: providing services to taxonomists for standard genome sequencing and annotation.</title>
        <authorList>
            <consortium name="The Broad Institute Genomics Platform"/>
            <consortium name="The Broad Institute Genome Sequencing Center for Infectious Disease"/>
            <person name="Wu L."/>
            <person name="Ma J."/>
        </authorList>
    </citation>
    <scope>NUCLEOTIDE SEQUENCE [LARGE SCALE GENOMIC DNA]</scope>
    <source>
        <strain evidence="3">JCM 9092</strain>
    </source>
</reference>
<accession>A0ABP6MN42</accession>
<keyword evidence="3" id="KW-1185">Reference proteome</keyword>
<dbReference type="PANTHER" id="PTHR36440:SF1">
    <property type="entry name" value="PUTATIVE (AFU_ORTHOLOGUE AFUA_8G07350)-RELATED"/>
    <property type="match status" value="1"/>
</dbReference>
<dbReference type="Gene3D" id="2.60.120.10">
    <property type="entry name" value="Jelly Rolls"/>
    <property type="match status" value="1"/>
</dbReference>
<dbReference type="Pfam" id="PF07883">
    <property type="entry name" value="Cupin_2"/>
    <property type="match status" value="1"/>
</dbReference>
<evidence type="ECO:0000313" key="3">
    <source>
        <dbReference type="Proteomes" id="UP001501637"/>
    </source>
</evidence>
<dbReference type="InterPro" id="IPR053146">
    <property type="entry name" value="QDO-like"/>
</dbReference>
<proteinExistence type="predicted"/>
<dbReference type="RefSeq" id="WP_344522764.1">
    <property type="nucleotide sequence ID" value="NZ_BAAAUG010000077.1"/>
</dbReference>
<protein>
    <submittedName>
        <fullName evidence="2">Cupin domain-containing protein</fullName>
    </submittedName>
</protein>
<dbReference type="InterPro" id="IPR014710">
    <property type="entry name" value="RmlC-like_jellyroll"/>
</dbReference>
<dbReference type="SUPFAM" id="SSF51182">
    <property type="entry name" value="RmlC-like cupins"/>
    <property type="match status" value="1"/>
</dbReference>
<sequence>MPSSPQALIVHERDAEEVPLPGGGQFRLLEDSRATCGLLGANRLVLPAGADGTRPHHHRLSTELFYVLGGTMEFLLDGTLTAVGKGGLIVVPPGVVHGFGAVADGPAEFFAVLTPGIERFGYFRQLGRIARGEAGWDSMDALHERYDVHFVGGPQWR</sequence>
<dbReference type="InterPro" id="IPR011051">
    <property type="entry name" value="RmlC_Cupin_sf"/>
</dbReference>
<dbReference type="EMBL" id="BAAAUG010000077">
    <property type="protein sequence ID" value="GAA3116534.1"/>
    <property type="molecule type" value="Genomic_DNA"/>
</dbReference>
<dbReference type="InterPro" id="IPR013096">
    <property type="entry name" value="Cupin_2"/>
</dbReference>
<evidence type="ECO:0000313" key="2">
    <source>
        <dbReference type="EMBL" id="GAA3116534.1"/>
    </source>
</evidence>
<gene>
    <name evidence="2" type="ORF">GCM10010449_43330</name>
</gene>
<evidence type="ECO:0000259" key="1">
    <source>
        <dbReference type="Pfam" id="PF07883"/>
    </source>
</evidence>
<organism evidence="2 3">
    <name type="scientific">Streptomyces rectiviolaceus</name>
    <dbReference type="NCBI Taxonomy" id="332591"/>
    <lineage>
        <taxon>Bacteria</taxon>
        <taxon>Bacillati</taxon>
        <taxon>Actinomycetota</taxon>
        <taxon>Actinomycetes</taxon>
        <taxon>Kitasatosporales</taxon>
        <taxon>Streptomycetaceae</taxon>
        <taxon>Streptomyces</taxon>
    </lineage>
</organism>
<comment type="caution">
    <text evidence="2">The sequence shown here is derived from an EMBL/GenBank/DDBJ whole genome shotgun (WGS) entry which is preliminary data.</text>
</comment>